<reference evidence="1 2" key="1">
    <citation type="submission" date="2017-01" db="EMBL/GenBank/DDBJ databases">
        <title>Genome sequencing of Arcobacter sp. LPB0137.</title>
        <authorList>
            <person name="Lee G.-W."/>
            <person name="Yi H."/>
        </authorList>
    </citation>
    <scope>NUCLEOTIDE SEQUENCE [LARGE SCALE GENOMIC DNA]</scope>
    <source>
        <strain evidence="1 2">LPB0137</strain>
    </source>
</reference>
<name>A0A1P8KLZ7_9BACT</name>
<dbReference type="STRING" id="1850254.LPB137_06900"/>
<evidence type="ECO:0000313" key="1">
    <source>
        <dbReference type="EMBL" id="APW65593.1"/>
    </source>
</evidence>
<dbReference type="Proteomes" id="UP000186074">
    <property type="component" value="Chromosome"/>
</dbReference>
<dbReference type="RefSeq" id="WP_076086183.1">
    <property type="nucleotide sequence ID" value="NZ_CP019070.1"/>
</dbReference>
<sequence length="116" mass="13430">MKKLLLTTLFISSMFANESFEKNKEYTCLNTHNIKQGQQFNVEEKEAVKKPFIFSIKENQLITKENIVFDFKMSRGSMSSYSNSEYMLLLTPDMGLGLVPRKAKGSIQFYFTCKSK</sequence>
<keyword evidence="2" id="KW-1185">Reference proteome</keyword>
<proteinExistence type="predicted"/>
<protein>
    <submittedName>
        <fullName evidence="1">Uncharacterized protein</fullName>
    </submittedName>
</protein>
<dbReference type="KEGG" id="alp:LPB137_06900"/>
<accession>A0A1P8KLZ7</accession>
<gene>
    <name evidence="1" type="ORF">LPB137_06900</name>
</gene>
<dbReference type="AlphaFoldDB" id="A0A1P8KLZ7"/>
<dbReference type="EMBL" id="CP019070">
    <property type="protein sequence ID" value="APW65593.1"/>
    <property type="molecule type" value="Genomic_DNA"/>
</dbReference>
<dbReference type="OrthoDB" id="9964878at2"/>
<evidence type="ECO:0000313" key="2">
    <source>
        <dbReference type="Proteomes" id="UP000186074"/>
    </source>
</evidence>
<organism evidence="1 2">
    <name type="scientific">Poseidonibacter parvus</name>
    <dbReference type="NCBI Taxonomy" id="1850254"/>
    <lineage>
        <taxon>Bacteria</taxon>
        <taxon>Pseudomonadati</taxon>
        <taxon>Campylobacterota</taxon>
        <taxon>Epsilonproteobacteria</taxon>
        <taxon>Campylobacterales</taxon>
        <taxon>Arcobacteraceae</taxon>
        <taxon>Poseidonibacter</taxon>
    </lineage>
</organism>